<comment type="caution">
    <text evidence="2">The sequence shown here is derived from an EMBL/GenBank/DDBJ whole genome shotgun (WGS) entry which is preliminary data.</text>
</comment>
<gene>
    <name evidence="2" type="ORF">AYI68_g2587</name>
</gene>
<accession>A0A1R0H2A9</accession>
<dbReference type="OrthoDB" id="5593025at2759"/>
<proteinExistence type="predicted"/>
<keyword evidence="3" id="KW-1185">Reference proteome</keyword>
<feature type="region of interest" description="Disordered" evidence="1">
    <location>
        <begin position="1"/>
        <end position="42"/>
    </location>
</feature>
<dbReference type="EMBL" id="LSSL01000981">
    <property type="protein sequence ID" value="OLY83276.1"/>
    <property type="molecule type" value="Genomic_DNA"/>
</dbReference>
<dbReference type="Proteomes" id="UP000187455">
    <property type="component" value="Unassembled WGS sequence"/>
</dbReference>
<evidence type="ECO:0000256" key="1">
    <source>
        <dbReference type="SAM" id="MobiDB-lite"/>
    </source>
</evidence>
<evidence type="ECO:0000313" key="3">
    <source>
        <dbReference type="Proteomes" id="UP000187455"/>
    </source>
</evidence>
<sequence length="69" mass="7880">MTTKDSTGFQESTGNLQEKVEASKGRITLRKKSSPEKGNPKNMYIILNSNSHFFQSEFSLDKMCENFSR</sequence>
<name>A0A1R0H2A9_9FUNG</name>
<reference evidence="2 3" key="1">
    <citation type="journal article" date="2016" name="Mol. Biol. Evol.">
        <title>Genome-Wide Survey of Gut Fungi (Harpellales) Reveals the First Horizontally Transferred Ubiquitin Gene from a Mosquito Host.</title>
        <authorList>
            <person name="Wang Y."/>
            <person name="White M.M."/>
            <person name="Kvist S."/>
            <person name="Moncalvo J.M."/>
        </authorList>
    </citation>
    <scope>NUCLEOTIDE SEQUENCE [LARGE SCALE GENOMIC DNA]</scope>
    <source>
        <strain evidence="2 3">ALG-7-W6</strain>
    </source>
</reference>
<organism evidence="2 3">
    <name type="scientific">Smittium mucronatum</name>
    <dbReference type="NCBI Taxonomy" id="133383"/>
    <lineage>
        <taxon>Eukaryota</taxon>
        <taxon>Fungi</taxon>
        <taxon>Fungi incertae sedis</taxon>
        <taxon>Zoopagomycota</taxon>
        <taxon>Kickxellomycotina</taxon>
        <taxon>Harpellomycetes</taxon>
        <taxon>Harpellales</taxon>
        <taxon>Legeriomycetaceae</taxon>
        <taxon>Smittium</taxon>
    </lineage>
</organism>
<dbReference type="AlphaFoldDB" id="A0A1R0H2A9"/>
<evidence type="ECO:0000313" key="2">
    <source>
        <dbReference type="EMBL" id="OLY83276.1"/>
    </source>
</evidence>
<protein>
    <submittedName>
        <fullName evidence="2">Uncharacterized protein</fullName>
    </submittedName>
</protein>
<feature type="compositionally biased region" description="Polar residues" evidence="1">
    <location>
        <begin position="1"/>
        <end position="16"/>
    </location>
</feature>